<evidence type="ECO:0000256" key="7">
    <source>
        <dbReference type="ARBA" id="ARBA00023126"/>
    </source>
</evidence>
<evidence type="ECO:0000256" key="3">
    <source>
        <dbReference type="ARBA" id="ARBA00004959"/>
    </source>
</evidence>
<dbReference type="InterPro" id="IPR004732">
    <property type="entry name" value="Transaldolase_2"/>
</dbReference>
<protein>
    <submittedName>
        <fullName evidence="10">Unannotated protein</fullName>
    </submittedName>
</protein>
<dbReference type="SUPFAM" id="SSF51569">
    <property type="entry name" value="Aldolase"/>
    <property type="match status" value="1"/>
</dbReference>
<dbReference type="InterPro" id="IPR013785">
    <property type="entry name" value="Aldolase_TIM"/>
</dbReference>
<name>A0A6J6EGM7_9ZZZZ</name>
<comment type="catalytic activity">
    <reaction evidence="9">
        <text>D-sedoheptulose 7-phosphate + D-glyceraldehyde 3-phosphate = D-erythrose 4-phosphate + beta-D-fructose 6-phosphate</text>
        <dbReference type="Rhea" id="RHEA:17053"/>
        <dbReference type="ChEBI" id="CHEBI:16897"/>
        <dbReference type="ChEBI" id="CHEBI:57483"/>
        <dbReference type="ChEBI" id="CHEBI:57634"/>
        <dbReference type="ChEBI" id="CHEBI:59776"/>
        <dbReference type="EC" id="2.2.1.2"/>
    </reaction>
</comment>
<evidence type="ECO:0000256" key="6">
    <source>
        <dbReference type="ARBA" id="ARBA00022679"/>
    </source>
</evidence>
<dbReference type="NCBIfam" id="NF002881">
    <property type="entry name" value="PRK03343.1"/>
    <property type="match status" value="1"/>
</dbReference>
<evidence type="ECO:0000256" key="5">
    <source>
        <dbReference type="ARBA" id="ARBA00022490"/>
    </source>
</evidence>
<comment type="subcellular location">
    <subcellularLocation>
        <location evidence="2">Cytoplasm</location>
    </subcellularLocation>
</comment>
<dbReference type="Pfam" id="PF00923">
    <property type="entry name" value="TAL_FSA"/>
    <property type="match status" value="1"/>
</dbReference>
<keyword evidence="6" id="KW-0808">Transferase</keyword>
<evidence type="ECO:0000256" key="1">
    <source>
        <dbReference type="ARBA" id="ARBA00003518"/>
    </source>
</evidence>
<dbReference type="EMBL" id="CAEZTT010000040">
    <property type="protein sequence ID" value="CAB4574404.1"/>
    <property type="molecule type" value="Genomic_DNA"/>
</dbReference>
<dbReference type="Gene3D" id="3.20.20.70">
    <property type="entry name" value="Aldolase class I"/>
    <property type="match status" value="1"/>
</dbReference>
<dbReference type="GO" id="GO:0006098">
    <property type="term" value="P:pentose-phosphate shunt"/>
    <property type="evidence" value="ECO:0007669"/>
    <property type="project" value="UniProtKB-UniPathway"/>
</dbReference>
<dbReference type="GO" id="GO:0004801">
    <property type="term" value="F:transaldolase activity"/>
    <property type="evidence" value="ECO:0007669"/>
    <property type="project" value="UniProtKB-EC"/>
</dbReference>
<gene>
    <name evidence="10" type="ORF">UFOPK1726_00484</name>
</gene>
<dbReference type="PANTHER" id="PTHR10683:SF31">
    <property type="entry name" value="TRANSALDOLASE"/>
    <property type="match status" value="1"/>
</dbReference>
<evidence type="ECO:0000313" key="10">
    <source>
        <dbReference type="EMBL" id="CAB4574404.1"/>
    </source>
</evidence>
<keyword evidence="5" id="KW-0963">Cytoplasm</keyword>
<keyword evidence="7" id="KW-0570">Pentose shunt</keyword>
<keyword evidence="8" id="KW-0704">Schiff base</keyword>
<dbReference type="AlphaFoldDB" id="A0A6J6EGM7"/>
<dbReference type="NCBIfam" id="TIGR00876">
    <property type="entry name" value="tal_mycobact"/>
    <property type="match status" value="1"/>
</dbReference>
<reference evidence="10" key="1">
    <citation type="submission" date="2020-05" db="EMBL/GenBank/DDBJ databases">
        <authorList>
            <person name="Chiriac C."/>
            <person name="Salcher M."/>
            <person name="Ghai R."/>
            <person name="Kavagutti S V."/>
        </authorList>
    </citation>
    <scope>NUCLEOTIDE SEQUENCE</scope>
</reference>
<proteinExistence type="inferred from homology"/>
<dbReference type="GO" id="GO:0005737">
    <property type="term" value="C:cytoplasm"/>
    <property type="evidence" value="ECO:0007669"/>
    <property type="project" value="UniProtKB-SubCell"/>
</dbReference>
<dbReference type="InterPro" id="IPR001585">
    <property type="entry name" value="TAL/FSA"/>
</dbReference>
<comment type="similarity">
    <text evidence="4">Belongs to the transaldolase family. Type 2 subfamily.</text>
</comment>
<evidence type="ECO:0000256" key="4">
    <source>
        <dbReference type="ARBA" id="ARBA00008426"/>
    </source>
</evidence>
<evidence type="ECO:0000256" key="8">
    <source>
        <dbReference type="ARBA" id="ARBA00023270"/>
    </source>
</evidence>
<dbReference type="HAMAP" id="MF_00493">
    <property type="entry name" value="Transaldolase_2"/>
    <property type="match status" value="1"/>
</dbReference>
<sequence length="360" mass="38812">MTKLHEIREHGVSVWLDDLSRNRIQSGDLENLRNQGVLGVTTNPAIFKAAITAGAAGIYGDDLNRLKADGASAELIVRELTVADVQAACDVFSTTYVETGNDGCVSIEVDPRLAFDGDNTLKQAIELRKQVNRPNVMIKIPATKESIPAITGALANGISVNVTLIFSIDRYAEVIQAWLAGLEQAKENGHDLSTINSVASFFVSRVDTAIDPMLDQVGTPEALALRGKAAVANAMLAYQLFEELQQDVRWKLLAAAGARIQRPLWASTGVKNPNYDPLLYVSSLVAPETVNTMPEATMNALFETKSGFEFNLNYQAAADVIAALGNYDISLADVLANLETAGVKQFVDAWSDLLKTVESA</sequence>
<dbReference type="GO" id="GO:0005975">
    <property type="term" value="P:carbohydrate metabolic process"/>
    <property type="evidence" value="ECO:0007669"/>
    <property type="project" value="InterPro"/>
</dbReference>
<accession>A0A6J6EGM7</accession>
<dbReference type="InterPro" id="IPR018225">
    <property type="entry name" value="Transaldolase_AS"/>
</dbReference>
<evidence type="ECO:0000256" key="2">
    <source>
        <dbReference type="ARBA" id="ARBA00004496"/>
    </source>
</evidence>
<evidence type="ECO:0000256" key="9">
    <source>
        <dbReference type="ARBA" id="ARBA00048810"/>
    </source>
</evidence>
<comment type="pathway">
    <text evidence="3">Carbohydrate degradation; pentose phosphate pathway.</text>
</comment>
<dbReference type="PROSITE" id="PS01054">
    <property type="entry name" value="TRANSALDOLASE_1"/>
    <property type="match status" value="1"/>
</dbReference>
<organism evidence="10">
    <name type="scientific">freshwater metagenome</name>
    <dbReference type="NCBI Taxonomy" id="449393"/>
    <lineage>
        <taxon>unclassified sequences</taxon>
        <taxon>metagenomes</taxon>
        <taxon>ecological metagenomes</taxon>
    </lineage>
</organism>
<dbReference type="PIRSF" id="PIRSF036915">
    <property type="entry name" value="Trnald_Bac_Plnt"/>
    <property type="match status" value="1"/>
</dbReference>
<dbReference type="UniPathway" id="UPA00115"/>
<dbReference type="PANTHER" id="PTHR10683">
    <property type="entry name" value="TRANSALDOLASE"/>
    <property type="match status" value="1"/>
</dbReference>
<comment type="function">
    <text evidence="1">Transaldolase is important for the balance of metabolites in the pentose-phosphate pathway.</text>
</comment>
<dbReference type="CDD" id="cd00955">
    <property type="entry name" value="Transaldolase_like"/>
    <property type="match status" value="1"/>
</dbReference>